<gene>
    <name evidence="2" type="ORF">LY11_03587</name>
</gene>
<accession>A0A327SE01</accession>
<protein>
    <recommendedName>
        <fullName evidence="4">Low-complexity protein</fullName>
    </recommendedName>
</protein>
<reference evidence="2 3" key="1">
    <citation type="submission" date="2018-06" db="EMBL/GenBank/DDBJ databases">
        <title>Genomic Encyclopedia of Archaeal and Bacterial Type Strains, Phase II (KMG-II): from individual species to whole genera.</title>
        <authorList>
            <person name="Goeker M."/>
        </authorList>
    </citation>
    <scope>NUCLEOTIDE SEQUENCE [LARGE SCALE GENOMIC DNA]</scope>
    <source>
        <strain evidence="2 3">DSM 14825</strain>
    </source>
</reference>
<dbReference type="OrthoDB" id="1496003at2"/>
<name>A0A327SE01_9SPHI</name>
<evidence type="ECO:0000313" key="3">
    <source>
        <dbReference type="Proteomes" id="UP000249754"/>
    </source>
</evidence>
<comment type="caution">
    <text evidence="2">The sequence shown here is derived from an EMBL/GenBank/DDBJ whole genome shotgun (WGS) entry which is preliminary data.</text>
</comment>
<evidence type="ECO:0000313" key="2">
    <source>
        <dbReference type="EMBL" id="RAJ27296.1"/>
    </source>
</evidence>
<dbReference type="AlphaFoldDB" id="A0A327SE01"/>
<evidence type="ECO:0008006" key="4">
    <source>
        <dbReference type="Google" id="ProtNLM"/>
    </source>
</evidence>
<dbReference type="Proteomes" id="UP000249754">
    <property type="component" value="Unassembled WGS sequence"/>
</dbReference>
<dbReference type="RefSeq" id="WP_111634998.1">
    <property type="nucleotide sequence ID" value="NZ_QLLR01000020.1"/>
</dbReference>
<proteinExistence type="predicted"/>
<feature type="region of interest" description="Disordered" evidence="1">
    <location>
        <begin position="62"/>
        <end position="118"/>
    </location>
</feature>
<dbReference type="EMBL" id="QLLR01000020">
    <property type="protein sequence ID" value="RAJ27296.1"/>
    <property type="molecule type" value="Genomic_DNA"/>
</dbReference>
<feature type="compositionally biased region" description="Low complexity" evidence="1">
    <location>
        <begin position="106"/>
        <end position="118"/>
    </location>
</feature>
<evidence type="ECO:0000256" key="1">
    <source>
        <dbReference type="SAM" id="MobiDB-lite"/>
    </source>
</evidence>
<feature type="compositionally biased region" description="Basic and acidic residues" evidence="1">
    <location>
        <begin position="64"/>
        <end position="79"/>
    </location>
</feature>
<organism evidence="2 3">
    <name type="scientific">Pedobacter cryoconitis</name>
    <dbReference type="NCBI Taxonomy" id="188932"/>
    <lineage>
        <taxon>Bacteria</taxon>
        <taxon>Pseudomonadati</taxon>
        <taxon>Bacteroidota</taxon>
        <taxon>Sphingobacteriia</taxon>
        <taxon>Sphingobacteriales</taxon>
        <taxon>Sphingobacteriaceae</taxon>
        <taxon>Pedobacter</taxon>
    </lineage>
</organism>
<sequence length="118" mass="11750">MEKKKNILRSTIIASAIIAVSGLSANANGLFRYSNLGSAEVVRTNLSRQAGGANSLELSCGAKSKTDSAKTGKDGKCGEGKCGASKTKAGKGKGKDGKCGEGKCGAGKAKTTAAPKKG</sequence>